<feature type="compositionally biased region" description="Low complexity" evidence="1">
    <location>
        <begin position="143"/>
        <end position="156"/>
    </location>
</feature>
<feature type="region of interest" description="Disordered" evidence="1">
    <location>
        <begin position="550"/>
        <end position="618"/>
    </location>
</feature>
<organism evidence="2 3">
    <name type="scientific">Lentinus brumalis</name>
    <dbReference type="NCBI Taxonomy" id="2498619"/>
    <lineage>
        <taxon>Eukaryota</taxon>
        <taxon>Fungi</taxon>
        <taxon>Dikarya</taxon>
        <taxon>Basidiomycota</taxon>
        <taxon>Agaricomycotina</taxon>
        <taxon>Agaricomycetes</taxon>
        <taxon>Polyporales</taxon>
        <taxon>Polyporaceae</taxon>
        <taxon>Lentinus</taxon>
    </lineage>
</organism>
<evidence type="ECO:0000313" key="3">
    <source>
        <dbReference type="Proteomes" id="UP000256964"/>
    </source>
</evidence>
<feature type="compositionally biased region" description="Low complexity" evidence="1">
    <location>
        <begin position="453"/>
        <end position="484"/>
    </location>
</feature>
<dbReference type="AlphaFoldDB" id="A0A371DXG9"/>
<dbReference type="EMBL" id="KZ857379">
    <property type="protein sequence ID" value="RDX57191.1"/>
    <property type="molecule type" value="Genomic_DNA"/>
</dbReference>
<keyword evidence="3" id="KW-1185">Reference proteome</keyword>
<dbReference type="OrthoDB" id="3040699at2759"/>
<dbReference type="STRING" id="139420.A0A371DXG9"/>
<evidence type="ECO:0000313" key="2">
    <source>
        <dbReference type="EMBL" id="RDX57191.1"/>
    </source>
</evidence>
<feature type="compositionally biased region" description="Low complexity" evidence="1">
    <location>
        <begin position="223"/>
        <end position="247"/>
    </location>
</feature>
<reference evidence="2 3" key="1">
    <citation type="journal article" date="2018" name="Biotechnol. Biofuels">
        <title>Integrative visual omics of the white-rot fungus Polyporus brumalis exposes the biotechnological potential of its oxidative enzymes for delignifying raw plant biomass.</title>
        <authorList>
            <person name="Miyauchi S."/>
            <person name="Rancon A."/>
            <person name="Drula E."/>
            <person name="Hage H."/>
            <person name="Chaduli D."/>
            <person name="Favel A."/>
            <person name="Grisel S."/>
            <person name="Henrissat B."/>
            <person name="Herpoel-Gimbert I."/>
            <person name="Ruiz-Duenas F.J."/>
            <person name="Chevret D."/>
            <person name="Hainaut M."/>
            <person name="Lin J."/>
            <person name="Wang M."/>
            <person name="Pangilinan J."/>
            <person name="Lipzen A."/>
            <person name="Lesage-Meessen L."/>
            <person name="Navarro D."/>
            <person name="Riley R."/>
            <person name="Grigoriev I.V."/>
            <person name="Zhou S."/>
            <person name="Raouche S."/>
            <person name="Rosso M.N."/>
        </authorList>
    </citation>
    <scope>NUCLEOTIDE SEQUENCE [LARGE SCALE GENOMIC DNA]</scope>
    <source>
        <strain evidence="2 3">BRFM 1820</strain>
    </source>
</reference>
<dbReference type="Proteomes" id="UP000256964">
    <property type="component" value="Unassembled WGS sequence"/>
</dbReference>
<feature type="compositionally biased region" description="Low complexity" evidence="1">
    <location>
        <begin position="171"/>
        <end position="193"/>
    </location>
</feature>
<feature type="region of interest" description="Disordered" evidence="1">
    <location>
        <begin position="223"/>
        <end position="536"/>
    </location>
</feature>
<feature type="compositionally biased region" description="Polar residues" evidence="1">
    <location>
        <begin position="379"/>
        <end position="399"/>
    </location>
</feature>
<feature type="compositionally biased region" description="Basic and acidic residues" evidence="1">
    <location>
        <begin position="567"/>
        <end position="589"/>
    </location>
</feature>
<gene>
    <name evidence="2" type="ORF">OH76DRAFT_1394974</name>
</gene>
<name>A0A371DXG9_9APHY</name>
<protein>
    <submittedName>
        <fullName evidence="2">Uncharacterized protein</fullName>
    </submittedName>
</protein>
<feature type="compositionally biased region" description="Polar residues" evidence="1">
    <location>
        <begin position="313"/>
        <end position="332"/>
    </location>
</feature>
<accession>A0A371DXG9</accession>
<feature type="region of interest" description="Disordered" evidence="1">
    <location>
        <begin position="138"/>
        <end position="193"/>
    </location>
</feature>
<evidence type="ECO:0000256" key="1">
    <source>
        <dbReference type="SAM" id="MobiDB-lite"/>
    </source>
</evidence>
<sequence length="849" mass="90547">MAHVPSRAKKAEKNNETLFPLFIKHLASSTLNEFSTTAEKLAVWLSVDRAYYPKARPYIVQMLETAHDNVCRQTGIPPPFTVTQAHPEIEQWTQPFLTLVRTVVPFLTRFPEETLQLRLRSIFESISADVDALLSQQPVVKRSSTVESTSSTTSTSPALPSGTIVSPNSVPGQTTTISQQQTGPSPTPISASIPLALSPFAPSSFAPSPSPSMLSPFAPPLSSPQFPASAPTAAAPASAAMQSQPSKPAKPKKRKYDLEDDDYIQADLNWFKDKQTVQPTPVPLAAEQSPTHGTAPMAPLPDRDSTPAPVVSASAQPVSIASPSTTSVTDGQPAQKRPRSRSPSVPSQHEADVKSRSPTVPVRQVVSPPPKPEHESPDASDTPSVSRFPTLFTSSTQRPLSLDRQKEALPSPLAKRAIVKKKGKGKGPPGLKVLPCPPEPLQESRSDSDTHVAASTSSKMSTHATHAATSQSASASPAKTSPLSHTASPSRAITHSPAEGSDVPAATVEDSTTATDHPSVPDVPEDSAPVLVATTASHVLHDTTAIVASPEPMDLGSDEPEGPASSAKDDIAEETRPSIQQERPDEDIVMRAQSLQPDEAPAEAASPRTGQGNITDTHGDEDVEIQRASVTPSVSPFMHKCIRLLGLTRGHSSYTPAQRPVELAFELTAEEVAQITRWRNRDTITGDLSTSMSISLVCYPSSQCTAVFARSTDEPSPADVVQCGHPAEWPTDASVFAVLDSAGSSGPSHSFTLSPPFSQCESDRSVDLGTRGVSSGVNTLRLFQYRDHSDLAFAVILHHPTSAQLAELQRVRDQDRSWHEFLDRLGTFTLPAPTLVTPILPKLNAVSSS</sequence>
<proteinExistence type="predicted"/>